<feature type="transmembrane region" description="Helical" evidence="7">
    <location>
        <begin position="96"/>
        <end position="113"/>
    </location>
</feature>
<gene>
    <name evidence="9" type="ORF">KGQ19_24815</name>
</gene>
<evidence type="ECO:0000256" key="1">
    <source>
        <dbReference type="ARBA" id="ARBA00004651"/>
    </source>
</evidence>
<feature type="transmembrane region" description="Helical" evidence="7">
    <location>
        <begin position="316"/>
        <end position="334"/>
    </location>
</feature>
<dbReference type="InterPro" id="IPR020846">
    <property type="entry name" value="MFS_dom"/>
</dbReference>
<evidence type="ECO:0000256" key="3">
    <source>
        <dbReference type="ARBA" id="ARBA00022475"/>
    </source>
</evidence>
<dbReference type="PANTHER" id="PTHR43045:SF1">
    <property type="entry name" value="SHIKIMATE TRANSPORTER"/>
    <property type="match status" value="1"/>
</dbReference>
<dbReference type="InterPro" id="IPR005828">
    <property type="entry name" value="MFS_sugar_transport-like"/>
</dbReference>
<dbReference type="Proteomes" id="UP000730482">
    <property type="component" value="Unassembled WGS sequence"/>
</dbReference>
<dbReference type="Pfam" id="PF07690">
    <property type="entry name" value="MFS_1"/>
    <property type="match status" value="1"/>
</dbReference>
<dbReference type="CDD" id="cd17369">
    <property type="entry name" value="MFS_ShiA_like"/>
    <property type="match status" value="1"/>
</dbReference>
<dbReference type="InterPro" id="IPR011701">
    <property type="entry name" value="MFS"/>
</dbReference>
<dbReference type="Gene3D" id="1.20.1250.20">
    <property type="entry name" value="MFS general substrate transporter like domains"/>
    <property type="match status" value="1"/>
</dbReference>
<accession>A0ABS5KVL4</accession>
<dbReference type="PANTHER" id="PTHR43045">
    <property type="entry name" value="SHIKIMATE TRANSPORTER"/>
    <property type="match status" value="1"/>
</dbReference>
<feature type="transmembrane region" description="Helical" evidence="7">
    <location>
        <begin position="340"/>
        <end position="359"/>
    </location>
</feature>
<dbReference type="InterPro" id="IPR036259">
    <property type="entry name" value="MFS_trans_sf"/>
</dbReference>
<sequence length="455" mass="48608">MTESPTSTPPTSESAGDSVWRVVGASMVGTTLEWYDFFLYGTAAAVVFPKVFFVKSDPLTATLLSFLTYALGFAARPIGGVVFGHVGDRVGRKKTLMVSLVIMGIATTGMAFVPGYTSIGVWAPVLLTTLRMVQGFALGGEWGGSVLIVAERDKTRRGFWASWPQAGAPLGLVLGTGVLILLSQNMSDKSFLDWGWRVSFGLSAVLLVVGVWVRKSLNETEAFRAAQAKKDSAPPKLPVLEVFRTSWREVLIAFGTRMAENISFYLIATFSVTWITEHLKLSKSFGLDAVMVGAAIETVLIPVFGALSDRVGRRPVYLVGAIGIGIWTPIFFALVDQKSYPLAVLAITVALAFHGLMYGPQAAFFAEMFPTGVRYSGASIGYQVASIAAGAPAPLIAVAILEHNGGKTSGWLTLYMGLASVVTIVALYFARETRSVSMAGETAAETAGELYDAVH</sequence>
<keyword evidence="2" id="KW-0813">Transport</keyword>
<keyword evidence="5 7" id="KW-1133">Transmembrane helix</keyword>
<dbReference type="EMBL" id="JAAFYZ010000091">
    <property type="protein sequence ID" value="MBS2550093.1"/>
    <property type="molecule type" value="Genomic_DNA"/>
</dbReference>
<dbReference type="PROSITE" id="PS50850">
    <property type="entry name" value="MFS"/>
    <property type="match status" value="1"/>
</dbReference>
<keyword evidence="10" id="KW-1185">Reference proteome</keyword>
<feature type="transmembrane region" description="Helical" evidence="7">
    <location>
        <begin position="412"/>
        <end position="430"/>
    </location>
</feature>
<dbReference type="RefSeq" id="WP_212012213.1">
    <property type="nucleotide sequence ID" value="NZ_JAAFYZ010000091.1"/>
</dbReference>
<feature type="transmembrane region" description="Helical" evidence="7">
    <location>
        <begin position="194"/>
        <end position="213"/>
    </location>
</feature>
<comment type="caution">
    <text evidence="9">The sequence shown here is derived from an EMBL/GenBank/DDBJ whole genome shotgun (WGS) entry which is preliminary data.</text>
</comment>
<evidence type="ECO:0000313" key="9">
    <source>
        <dbReference type="EMBL" id="MBS2550093.1"/>
    </source>
</evidence>
<evidence type="ECO:0000256" key="5">
    <source>
        <dbReference type="ARBA" id="ARBA00022989"/>
    </source>
</evidence>
<evidence type="ECO:0000256" key="4">
    <source>
        <dbReference type="ARBA" id="ARBA00022692"/>
    </source>
</evidence>
<keyword evidence="6 7" id="KW-0472">Membrane</keyword>
<evidence type="ECO:0000259" key="8">
    <source>
        <dbReference type="PROSITE" id="PS50850"/>
    </source>
</evidence>
<evidence type="ECO:0000313" key="10">
    <source>
        <dbReference type="Proteomes" id="UP000730482"/>
    </source>
</evidence>
<evidence type="ECO:0000256" key="2">
    <source>
        <dbReference type="ARBA" id="ARBA00022448"/>
    </source>
</evidence>
<feature type="transmembrane region" description="Helical" evidence="7">
    <location>
        <begin position="285"/>
        <end position="304"/>
    </location>
</feature>
<feature type="transmembrane region" description="Helical" evidence="7">
    <location>
        <begin position="380"/>
        <end position="400"/>
    </location>
</feature>
<dbReference type="SUPFAM" id="SSF103473">
    <property type="entry name" value="MFS general substrate transporter"/>
    <property type="match status" value="1"/>
</dbReference>
<evidence type="ECO:0000256" key="6">
    <source>
        <dbReference type="ARBA" id="ARBA00023136"/>
    </source>
</evidence>
<keyword evidence="3" id="KW-1003">Cell membrane</keyword>
<feature type="transmembrane region" description="Helical" evidence="7">
    <location>
        <begin position="37"/>
        <end position="54"/>
    </location>
</feature>
<organism evidence="9 10">
    <name type="scientific">Catenulispora pinistramenti</name>
    <dbReference type="NCBI Taxonomy" id="2705254"/>
    <lineage>
        <taxon>Bacteria</taxon>
        <taxon>Bacillati</taxon>
        <taxon>Actinomycetota</taxon>
        <taxon>Actinomycetes</taxon>
        <taxon>Catenulisporales</taxon>
        <taxon>Catenulisporaceae</taxon>
        <taxon>Catenulispora</taxon>
    </lineage>
</organism>
<protein>
    <submittedName>
        <fullName evidence="9">MHS family MFS transporter</fullName>
    </submittedName>
</protein>
<feature type="transmembrane region" description="Helical" evidence="7">
    <location>
        <begin position="262"/>
        <end position="279"/>
    </location>
</feature>
<feature type="transmembrane region" description="Helical" evidence="7">
    <location>
        <begin position="159"/>
        <end position="182"/>
    </location>
</feature>
<feature type="domain" description="Major facilitator superfamily (MFS) profile" evidence="8">
    <location>
        <begin position="22"/>
        <end position="434"/>
    </location>
</feature>
<comment type="subcellular location">
    <subcellularLocation>
        <location evidence="1">Cell membrane</location>
        <topology evidence="1">Multi-pass membrane protein</topology>
    </subcellularLocation>
</comment>
<proteinExistence type="predicted"/>
<keyword evidence="4 7" id="KW-0812">Transmembrane</keyword>
<evidence type="ECO:0000256" key="7">
    <source>
        <dbReference type="SAM" id="Phobius"/>
    </source>
</evidence>
<feature type="transmembrane region" description="Helical" evidence="7">
    <location>
        <begin position="66"/>
        <end position="84"/>
    </location>
</feature>
<name>A0ABS5KVL4_9ACTN</name>
<dbReference type="Pfam" id="PF00083">
    <property type="entry name" value="Sugar_tr"/>
    <property type="match status" value="1"/>
</dbReference>
<reference evidence="9 10" key="1">
    <citation type="submission" date="2020-02" db="EMBL/GenBank/DDBJ databases">
        <title>Acidophilic actinobacteria isolated from forest soil.</title>
        <authorList>
            <person name="Golinska P."/>
        </authorList>
    </citation>
    <scope>NUCLEOTIDE SEQUENCE [LARGE SCALE GENOMIC DNA]</scope>
    <source>
        <strain evidence="9 10">NL8</strain>
    </source>
</reference>